<sequence>MSYSHQNMGSGSRSARGYEFGRTYVVRPKGKHQATIVWLHGLGDNGSSSSQLLESLPLPNVRIHENNTLGKIYPNVQIKWICPTAPSRPVSLLGGFPCTAWFDVGEISEDLHDDIEGLDASAAHIANLLSTEPTDVKVGIGGFSMGAAVALYSTTCYALGRYGTGHPYTINLRATVGLSGWLPGWRSLRSKIESCNEASRRAASIPIILAHGTSDDVVPYRFGEKSAHSLAMAGFRQVVFKPYEGLGHYTVPKEMEEVVHWLASRLGLEGSS</sequence>
<dbReference type="PANTHER" id="PTHR46234">
    <property type="entry name" value="ALPHA/BETA-HYDROLASES SUPERFAMILY PROTEIN"/>
    <property type="match status" value="1"/>
</dbReference>
<reference evidence="2 3" key="1">
    <citation type="submission" date="2021-03" db="EMBL/GenBank/DDBJ databases">
        <authorList>
            <person name="King G.J."/>
            <person name="Bancroft I."/>
            <person name="Baten A."/>
            <person name="Bloomfield J."/>
            <person name="Borpatragohain P."/>
            <person name="He Z."/>
            <person name="Irish N."/>
            <person name="Irwin J."/>
            <person name="Liu K."/>
            <person name="Mauleon R.P."/>
            <person name="Moore J."/>
            <person name="Morris R."/>
            <person name="Ostergaard L."/>
            <person name="Wang B."/>
            <person name="Wells R."/>
        </authorList>
    </citation>
    <scope>NUCLEOTIDE SEQUENCE [LARGE SCALE GENOMIC DNA]</scope>
    <source>
        <strain evidence="2">R-o-18</strain>
        <tissue evidence="2">Leaf</tissue>
    </source>
</reference>
<gene>
    <name evidence="2" type="primary">A03p041700.1_BraROA</name>
    <name evidence="2" type="ORF">IGI04_011929</name>
</gene>
<dbReference type="Proteomes" id="UP000823674">
    <property type="component" value="Chromosome A03"/>
</dbReference>
<protein>
    <recommendedName>
        <fullName evidence="1">Phospholipase/carboxylesterase/thioesterase domain-containing protein</fullName>
    </recommendedName>
</protein>
<keyword evidence="3" id="KW-1185">Reference proteome</keyword>
<dbReference type="InterPro" id="IPR029058">
    <property type="entry name" value="AB_hydrolase_fold"/>
</dbReference>
<dbReference type="Gene3D" id="3.40.50.1820">
    <property type="entry name" value="alpha/beta hydrolase"/>
    <property type="match status" value="1"/>
</dbReference>
<organism evidence="2 3">
    <name type="scientific">Brassica rapa subsp. trilocularis</name>
    <dbReference type="NCBI Taxonomy" id="1813537"/>
    <lineage>
        <taxon>Eukaryota</taxon>
        <taxon>Viridiplantae</taxon>
        <taxon>Streptophyta</taxon>
        <taxon>Embryophyta</taxon>
        <taxon>Tracheophyta</taxon>
        <taxon>Spermatophyta</taxon>
        <taxon>Magnoliopsida</taxon>
        <taxon>eudicotyledons</taxon>
        <taxon>Gunneridae</taxon>
        <taxon>Pentapetalae</taxon>
        <taxon>rosids</taxon>
        <taxon>malvids</taxon>
        <taxon>Brassicales</taxon>
        <taxon>Brassicaceae</taxon>
        <taxon>Brassiceae</taxon>
        <taxon>Brassica</taxon>
    </lineage>
</organism>
<evidence type="ECO:0000313" key="2">
    <source>
        <dbReference type="EMBL" id="KAG5405810.1"/>
    </source>
</evidence>
<name>A0ABQ7N4J7_BRACM</name>
<evidence type="ECO:0000313" key="3">
    <source>
        <dbReference type="Proteomes" id="UP000823674"/>
    </source>
</evidence>
<feature type="domain" description="Phospholipase/carboxylesterase/thioesterase" evidence="1">
    <location>
        <begin position="24"/>
        <end position="263"/>
    </location>
</feature>
<dbReference type="EMBL" id="JADBGQ010000003">
    <property type="protein sequence ID" value="KAG5405810.1"/>
    <property type="molecule type" value="Genomic_DNA"/>
</dbReference>
<comment type="caution">
    <text evidence="2">The sequence shown here is derived from an EMBL/GenBank/DDBJ whole genome shotgun (WGS) entry which is preliminary data.</text>
</comment>
<dbReference type="InterPro" id="IPR003140">
    <property type="entry name" value="PLipase/COase/thioEstase"/>
</dbReference>
<proteinExistence type="predicted"/>
<dbReference type="Pfam" id="PF02230">
    <property type="entry name" value="Abhydrolase_2"/>
    <property type="match status" value="1"/>
</dbReference>
<dbReference type="SUPFAM" id="SSF53474">
    <property type="entry name" value="alpha/beta-Hydrolases"/>
    <property type="match status" value="1"/>
</dbReference>
<accession>A0ABQ7N4J7</accession>
<evidence type="ECO:0000259" key="1">
    <source>
        <dbReference type="Pfam" id="PF02230"/>
    </source>
</evidence>